<dbReference type="RefSeq" id="WP_204733358.1">
    <property type="nucleotide sequence ID" value="NZ_JAVDWE010000005.1"/>
</dbReference>
<comment type="caution">
    <text evidence="1">The sequence shown here is derived from an EMBL/GenBank/DDBJ whole genome shotgun (WGS) entry which is preliminary data.</text>
</comment>
<gene>
    <name evidence="1" type="ORF">J2X09_002090</name>
</gene>
<proteinExistence type="predicted"/>
<dbReference type="Gene3D" id="1.25.40.20">
    <property type="entry name" value="Ankyrin repeat-containing domain"/>
    <property type="match status" value="1"/>
</dbReference>
<keyword evidence="2" id="KW-1185">Reference proteome</keyword>
<dbReference type="InterPro" id="IPR036770">
    <property type="entry name" value="Ankyrin_rpt-contain_sf"/>
</dbReference>
<evidence type="ECO:0000313" key="1">
    <source>
        <dbReference type="EMBL" id="MDR7094349.1"/>
    </source>
</evidence>
<reference evidence="1 2" key="1">
    <citation type="submission" date="2023-07" db="EMBL/GenBank/DDBJ databases">
        <title>Sorghum-associated microbial communities from plants grown in Nebraska, USA.</title>
        <authorList>
            <person name="Schachtman D."/>
        </authorList>
    </citation>
    <scope>NUCLEOTIDE SEQUENCE [LARGE SCALE GENOMIC DNA]</scope>
    <source>
        <strain evidence="1 2">BE240</strain>
    </source>
</reference>
<evidence type="ECO:0000313" key="2">
    <source>
        <dbReference type="Proteomes" id="UP001265550"/>
    </source>
</evidence>
<dbReference type="Proteomes" id="UP001265550">
    <property type="component" value="Unassembled WGS sequence"/>
</dbReference>
<accession>A0ABU1VA62</accession>
<organism evidence="1 2">
    <name type="scientific">Hydrogenophaga laconesensis</name>
    <dbReference type="NCBI Taxonomy" id="1805971"/>
    <lineage>
        <taxon>Bacteria</taxon>
        <taxon>Pseudomonadati</taxon>
        <taxon>Pseudomonadota</taxon>
        <taxon>Betaproteobacteria</taxon>
        <taxon>Burkholderiales</taxon>
        <taxon>Comamonadaceae</taxon>
        <taxon>Hydrogenophaga</taxon>
    </lineage>
</organism>
<dbReference type="EMBL" id="JAVDWE010000005">
    <property type="protein sequence ID" value="MDR7094349.1"/>
    <property type="molecule type" value="Genomic_DNA"/>
</dbReference>
<sequence>MSGGDWKELFKAACEGEIELVRYHARNGVDLNYAHPEFLSTPLVACILERQEAVAGLLLDHGADPLLLSEFDNLTPVQAARQVGLGALEARLRAMGAPDPAVATRHRGGWLAPVLGRWLWWAR</sequence>
<protein>
    <submittedName>
        <fullName evidence="1">Ankyrin repeat protein</fullName>
    </submittedName>
</protein>
<dbReference type="SUPFAM" id="SSF48403">
    <property type="entry name" value="Ankyrin repeat"/>
    <property type="match status" value="1"/>
</dbReference>
<name>A0ABU1VA62_9BURK</name>